<feature type="region of interest" description="Disordered" evidence="1">
    <location>
        <begin position="146"/>
        <end position="178"/>
    </location>
</feature>
<dbReference type="RefSeq" id="XP_037221357.1">
    <property type="nucleotide sequence ID" value="XM_037361065.1"/>
</dbReference>
<feature type="region of interest" description="Disordered" evidence="1">
    <location>
        <begin position="235"/>
        <end position="299"/>
    </location>
</feature>
<dbReference type="Proteomes" id="UP000636479">
    <property type="component" value="Unassembled WGS sequence"/>
</dbReference>
<feature type="compositionally biased region" description="Polar residues" evidence="1">
    <location>
        <begin position="277"/>
        <end position="288"/>
    </location>
</feature>
<name>A0A8H6SW26_9AGAR</name>
<feature type="region of interest" description="Disordered" evidence="1">
    <location>
        <begin position="71"/>
        <end position="113"/>
    </location>
</feature>
<feature type="compositionally biased region" description="Polar residues" evidence="1">
    <location>
        <begin position="154"/>
        <end position="165"/>
    </location>
</feature>
<organism evidence="2 3">
    <name type="scientific">Mycena indigotica</name>
    <dbReference type="NCBI Taxonomy" id="2126181"/>
    <lineage>
        <taxon>Eukaryota</taxon>
        <taxon>Fungi</taxon>
        <taxon>Dikarya</taxon>
        <taxon>Basidiomycota</taxon>
        <taxon>Agaricomycotina</taxon>
        <taxon>Agaricomycetes</taxon>
        <taxon>Agaricomycetidae</taxon>
        <taxon>Agaricales</taxon>
        <taxon>Marasmiineae</taxon>
        <taxon>Mycenaceae</taxon>
        <taxon>Mycena</taxon>
    </lineage>
</organism>
<evidence type="ECO:0000313" key="2">
    <source>
        <dbReference type="EMBL" id="KAF7306338.1"/>
    </source>
</evidence>
<feature type="compositionally biased region" description="Polar residues" evidence="1">
    <location>
        <begin position="210"/>
        <end position="222"/>
    </location>
</feature>
<accession>A0A8H6SW26</accession>
<dbReference type="AlphaFoldDB" id="A0A8H6SW26"/>
<evidence type="ECO:0000256" key="1">
    <source>
        <dbReference type="SAM" id="MobiDB-lite"/>
    </source>
</evidence>
<evidence type="ECO:0000313" key="3">
    <source>
        <dbReference type="Proteomes" id="UP000636479"/>
    </source>
</evidence>
<feature type="region of interest" description="Disordered" evidence="1">
    <location>
        <begin position="202"/>
        <end position="222"/>
    </location>
</feature>
<keyword evidence="3" id="KW-1185">Reference proteome</keyword>
<dbReference type="GeneID" id="59343581"/>
<feature type="compositionally biased region" description="Low complexity" evidence="1">
    <location>
        <begin position="260"/>
        <end position="272"/>
    </location>
</feature>
<proteinExistence type="predicted"/>
<dbReference type="EMBL" id="JACAZF010000004">
    <property type="protein sequence ID" value="KAF7306338.1"/>
    <property type="molecule type" value="Genomic_DNA"/>
</dbReference>
<reference evidence="2" key="1">
    <citation type="submission" date="2020-05" db="EMBL/GenBank/DDBJ databases">
        <title>Mycena genomes resolve the evolution of fungal bioluminescence.</title>
        <authorList>
            <person name="Tsai I.J."/>
        </authorList>
    </citation>
    <scope>NUCLEOTIDE SEQUENCE</scope>
    <source>
        <strain evidence="2">171206Taipei</strain>
    </source>
</reference>
<gene>
    <name evidence="2" type="ORF">MIND_00425000</name>
</gene>
<protein>
    <submittedName>
        <fullName evidence="2">Uncharacterized protein</fullName>
    </submittedName>
</protein>
<comment type="caution">
    <text evidence="2">The sequence shown here is derived from an EMBL/GenBank/DDBJ whole genome shotgun (WGS) entry which is preliminary data.</text>
</comment>
<sequence>MSESIRRRARKAVNSARVTYNENKHVLGSERAAVEDRLLALEARFNLLINDYGASATERVFEELITTAKTIKQGAKSSSNEKRKAYELNPWKAPKDKSSANTQPNELHPVHKERSWHNKTNTLDADQVLSITRDSMIGQVTYNPQHYYDPRNPAHTNKSSMSQSHGGRRRPAHKYSEEEFVNSRLLQNEGAMDSYNSYYSGQAAPRAGSGQPSSSNPYPATQAGYYNSQVHAGYYPNTATSPYTQQGYPPAQYYPPPAPSSQAGPSQQPGGYHPRFSGSSADSATWTVQGDAEDTYEDQ</sequence>